<name>A0A811BMV5_9VIRU</name>
<reference evidence="2" key="1">
    <citation type="submission" date="2021-04" db="EMBL/GenBank/DDBJ databases">
        <title>Draft Genome Sequence of Pandoravirus japonicus, Isolated from the Sabaishi River of Niigata, Japan.</title>
        <authorList>
            <person name="Hosokawa N."/>
            <person name="Takahashi H."/>
            <person name="Aoki K."/>
            <person name="Takemura M."/>
        </authorList>
    </citation>
    <scope>NUCLEOTIDE SEQUENCE</scope>
</reference>
<feature type="compositionally biased region" description="Gly residues" evidence="1">
    <location>
        <begin position="75"/>
        <end position="85"/>
    </location>
</feature>
<evidence type="ECO:0000313" key="2">
    <source>
        <dbReference type="EMBL" id="BCU03183.1"/>
    </source>
</evidence>
<organism evidence="2 3">
    <name type="scientific">Pandoravirus japonicus</name>
    <dbReference type="NCBI Taxonomy" id="2823154"/>
    <lineage>
        <taxon>Viruses</taxon>
        <taxon>Pandoravirus</taxon>
    </lineage>
</organism>
<proteinExistence type="predicted"/>
<evidence type="ECO:0000256" key="1">
    <source>
        <dbReference type="SAM" id="MobiDB-lite"/>
    </source>
</evidence>
<accession>A0A811BMV5</accession>
<evidence type="ECO:0000313" key="3">
    <source>
        <dbReference type="Proteomes" id="UP001253637"/>
    </source>
</evidence>
<sequence length="85" mass="8963">MLGACDCEGYIFKACRAFFILGGACARSQPRRAWLAGHSFFRHLKSTYPIKGAACGLGHGGKKPERPQRTVPAWPGGGTPSGAAT</sequence>
<dbReference type="Proteomes" id="UP001253637">
    <property type="component" value="Segment"/>
</dbReference>
<feature type="region of interest" description="Disordered" evidence="1">
    <location>
        <begin position="57"/>
        <end position="85"/>
    </location>
</feature>
<protein>
    <submittedName>
        <fullName evidence="2">Uncharacterized protein</fullName>
    </submittedName>
</protein>
<dbReference type="EMBL" id="LC625835">
    <property type="protein sequence ID" value="BCU03183.1"/>
    <property type="molecule type" value="Genomic_DNA"/>
</dbReference>